<dbReference type="GO" id="GO:0006508">
    <property type="term" value="P:proteolysis"/>
    <property type="evidence" value="ECO:0007669"/>
    <property type="project" value="UniProtKB-KW"/>
</dbReference>
<evidence type="ECO:0000256" key="3">
    <source>
        <dbReference type="ARBA" id="ARBA00022695"/>
    </source>
</evidence>
<keyword evidence="4" id="KW-0540">Nuclease</keyword>
<dbReference type="InterPro" id="IPR041373">
    <property type="entry name" value="RT_RNaseH"/>
</dbReference>
<gene>
    <name evidence="12" type="ORF">PHMEG_0009810</name>
</gene>
<keyword evidence="2" id="KW-0808">Transferase</keyword>
<feature type="region of interest" description="Disordered" evidence="9">
    <location>
        <begin position="68"/>
        <end position="105"/>
    </location>
</feature>
<sequence length="712" mass="80746">MEWQNLALEATTDTRSREMDVKIPLVPVVEQPEYKTPRAILQRPKTTLIQSRSRNITVEVRRIGSAIDDGVQSGTGHVTGDPLNDKGAASMSQKTDMDPSPVVEDQPGTPDLDLTWDLDQDYDECVYYHEGSDLYAEDVDGQMALLQEIPVTTEDVKIEGIQLCEEIDRLCQRIWKFRHLLISKGNTLPPPARGVVCDIDAGGAKPIALKCRKLRIQFREKLEDLIKGLLSEKMINYSRSPWTSLIVVIIKKNGVDIEFLSQLMTYPMPLINDLLEELESTLWYCSLDMASGFWEVKMTDRARLISAFITSLWIFEWNRMPFGLKDALQIYQRMVDNALYGFTRTPMPEDHGGTLDVFENGEPVDSGKSSVLGPNNWDQLCDRVEGLLEVCDKWNLSISVVKSFWGMPKVEYLSHKASFNGLEANPKDLSALTDLAFPGSLKAMQSFLGSLNYYSRFIEDYAIYASVLYELREIDFAAMMKNTTQAQIQRMLEVESVDQGSHEDQVIDHRKTLDLEAQDLTEVDPRWIHAYRSFSSLKAKIATTPILRHFDPDRSATIVVYASDWAISGSLMQEYGKIYYPVMFTRRTLKSNELNYGISEKEVLALLRILDLNYNALVGRPIRVLTRHSTLAWFFRSTALQGQLGQWAALLSLWTLEITKCVKGEDKILGALAASITPRYEVDKALISIAPKKEPRRKIQALTPTIGRDEDL</sequence>
<dbReference type="CDD" id="cd01647">
    <property type="entry name" value="RT_LTR"/>
    <property type="match status" value="1"/>
</dbReference>
<feature type="domain" description="Reverse transcriptase RNase H-like" evidence="11">
    <location>
        <begin position="551"/>
        <end position="652"/>
    </location>
</feature>
<dbReference type="Gene3D" id="3.30.70.270">
    <property type="match status" value="2"/>
</dbReference>
<evidence type="ECO:0000256" key="8">
    <source>
        <dbReference type="ARBA" id="ARBA00022918"/>
    </source>
</evidence>
<dbReference type="Pfam" id="PF00078">
    <property type="entry name" value="RVT_1"/>
    <property type="match status" value="1"/>
</dbReference>
<evidence type="ECO:0000256" key="9">
    <source>
        <dbReference type="SAM" id="MobiDB-lite"/>
    </source>
</evidence>
<feature type="domain" description="Reverse transcriptase" evidence="10">
    <location>
        <begin position="262"/>
        <end position="340"/>
    </location>
</feature>
<proteinExistence type="predicted"/>
<dbReference type="SUPFAM" id="SSF56672">
    <property type="entry name" value="DNA/RNA polymerases"/>
    <property type="match status" value="1"/>
</dbReference>
<keyword evidence="7" id="KW-0378">Hydrolase</keyword>
<dbReference type="STRING" id="4795.A0A225WFV2"/>
<evidence type="ECO:0000256" key="2">
    <source>
        <dbReference type="ARBA" id="ARBA00022679"/>
    </source>
</evidence>
<dbReference type="InterPro" id="IPR043502">
    <property type="entry name" value="DNA/RNA_pol_sf"/>
</dbReference>
<dbReference type="Pfam" id="PF17917">
    <property type="entry name" value="RT_RNaseH"/>
    <property type="match status" value="1"/>
</dbReference>
<dbReference type="AlphaFoldDB" id="A0A225WFV2"/>
<dbReference type="Proteomes" id="UP000198211">
    <property type="component" value="Unassembled WGS sequence"/>
</dbReference>
<evidence type="ECO:0000313" key="13">
    <source>
        <dbReference type="Proteomes" id="UP000198211"/>
    </source>
</evidence>
<evidence type="ECO:0000256" key="1">
    <source>
        <dbReference type="ARBA" id="ARBA00022670"/>
    </source>
</evidence>
<dbReference type="EMBL" id="NBNE01000939">
    <property type="protein sequence ID" value="OWZ16402.1"/>
    <property type="molecule type" value="Genomic_DNA"/>
</dbReference>
<comment type="caution">
    <text evidence="12">The sequence shown here is derived from an EMBL/GenBank/DDBJ whole genome shotgun (WGS) entry which is preliminary data.</text>
</comment>
<name>A0A225WFV2_9STRA</name>
<evidence type="ECO:0000256" key="6">
    <source>
        <dbReference type="ARBA" id="ARBA00022759"/>
    </source>
</evidence>
<keyword evidence="5" id="KW-0064">Aspartyl protease</keyword>
<keyword evidence="1" id="KW-0645">Protease</keyword>
<keyword evidence="6" id="KW-0255">Endonuclease</keyword>
<evidence type="ECO:0000256" key="4">
    <source>
        <dbReference type="ARBA" id="ARBA00022722"/>
    </source>
</evidence>
<keyword evidence="3" id="KW-0548">Nucleotidyltransferase</keyword>
<dbReference type="GO" id="GO:0004190">
    <property type="term" value="F:aspartic-type endopeptidase activity"/>
    <property type="evidence" value="ECO:0007669"/>
    <property type="project" value="UniProtKB-KW"/>
</dbReference>
<dbReference type="InterPro" id="IPR051320">
    <property type="entry name" value="Viral_Replic_Matur_Polypro"/>
</dbReference>
<dbReference type="GO" id="GO:0003964">
    <property type="term" value="F:RNA-directed DNA polymerase activity"/>
    <property type="evidence" value="ECO:0007669"/>
    <property type="project" value="UniProtKB-KW"/>
</dbReference>
<keyword evidence="13" id="KW-1185">Reference proteome</keyword>
<protein>
    <submittedName>
        <fullName evidence="12">Reverse transcriptase</fullName>
    </submittedName>
</protein>
<dbReference type="PANTHER" id="PTHR33064">
    <property type="entry name" value="POL PROTEIN"/>
    <property type="match status" value="1"/>
</dbReference>
<evidence type="ECO:0000256" key="7">
    <source>
        <dbReference type="ARBA" id="ARBA00022801"/>
    </source>
</evidence>
<evidence type="ECO:0000259" key="11">
    <source>
        <dbReference type="Pfam" id="PF17917"/>
    </source>
</evidence>
<dbReference type="PANTHER" id="PTHR33064:SF37">
    <property type="entry name" value="RIBONUCLEASE H"/>
    <property type="match status" value="1"/>
</dbReference>
<dbReference type="Gene3D" id="3.10.10.10">
    <property type="entry name" value="HIV Type 1 Reverse Transcriptase, subunit A, domain 1"/>
    <property type="match status" value="1"/>
</dbReference>
<dbReference type="InterPro" id="IPR043128">
    <property type="entry name" value="Rev_trsase/Diguanyl_cyclase"/>
</dbReference>
<organism evidence="12 13">
    <name type="scientific">Phytophthora megakarya</name>
    <dbReference type="NCBI Taxonomy" id="4795"/>
    <lineage>
        <taxon>Eukaryota</taxon>
        <taxon>Sar</taxon>
        <taxon>Stramenopiles</taxon>
        <taxon>Oomycota</taxon>
        <taxon>Peronosporomycetes</taxon>
        <taxon>Peronosporales</taxon>
        <taxon>Peronosporaceae</taxon>
        <taxon>Phytophthora</taxon>
    </lineage>
</organism>
<dbReference type="GO" id="GO:0004519">
    <property type="term" value="F:endonuclease activity"/>
    <property type="evidence" value="ECO:0007669"/>
    <property type="project" value="UniProtKB-KW"/>
</dbReference>
<dbReference type="InterPro" id="IPR000477">
    <property type="entry name" value="RT_dom"/>
</dbReference>
<evidence type="ECO:0000313" key="12">
    <source>
        <dbReference type="EMBL" id="OWZ16402.1"/>
    </source>
</evidence>
<reference evidence="13" key="1">
    <citation type="submission" date="2017-03" db="EMBL/GenBank/DDBJ databases">
        <title>Phytopthora megakarya and P. palmivora, two closely related causual agents of cacao black pod achieved similar genome size and gene model numbers by different mechanisms.</title>
        <authorList>
            <person name="Ali S."/>
            <person name="Shao J."/>
            <person name="Larry D.J."/>
            <person name="Kronmiller B."/>
            <person name="Shen D."/>
            <person name="Strem M.D."/>
            <person name="Melnick R.L."/>
            <person name="Guiltinan M.J."/>
            <person name="Tyler B.M."/>
            <person name="Meinhardt L.W."/>
            <person name="Bailey B.A."/>
        </authorList>
    </citation>
    <scope>NUCLEOTIDE SEQUENCE [LARGE SCALE GENOMIC DNA]</scope>
    <source>
        <strain evidence="13">zdho120</strain>
    </source>
</reference>
<dbReference type="OrthoDB" id="120907at2759"/>
<evidence type="ECO:0000256" key="5">
    <source>
        <dbReference type="ARBA" id="ARBA00022750"/>
    </source>
</evidence>
<keyword evidence="8 12" id="KW-0695">RNA-directed DNA polymerase</keyword>
<accession>A0A225WFV2</accession>
<evidence type="ECO:0000259" key="10">
    <source>
        <dbReference type="Pfam" id="PF00078"/>
    </source>
</evidence>